<evidence type="ECO:0000313" key="1">
    <source>
        <dbReference type="EMBL" id="RVD91239.1"/>
    </source>
</evidence>
<dbReference type="Proteomes" id="UP000282876">
    <property type="component" value="Unassembled WGS sequence"/>
</dbReference>
<accession>A0A437AJF1</accession>
<comment type="caution">
    <text evidence="1">The sequence shown here is derived from an EMBL/GenBank/DDBJ whole genome shotgun (WGS) entry which is preliminary data.</text>
</comment>
<sequence>MFLIYLQVFINRLIINNYVILNKAGFAQHQLYAKDKSNVILKTITNLTFKENDKNLLYIFPIRKNVYRIKLSDDRYLFYNRYGNSIFAKELKYKKGTKNYDDGFEWKIHETGEGLKFESMDKCLQVFNSKNYKDIFFIKGVRCTENKDQLFEMVKAIILKDNSEIYINGIENKKEKNTAQDPHTLNLIINGLV</sequence>
<dbReference type="VEuPathDB" id="MicrosporidiaDB:TUBRATIS_23230"/>
<organism evidence="1 2">
    <name type="scientific">Tubulinosema ratisbonensis</name>
    <dbReference type="NCBI Taxonomy" id="291195"/>
    <lineage>
        <taxon>Eukaryota</taxon>
        <taxon>Fungi</taxon>
        <taxon>Fungi incertae sedis</taxon>
        <taxon>Microsporidia</taxon>
        <taxon>Tubulinosematoidea</taxon>
        <taxon>Tubulinosematidae</taxon>
        <taxon>Tubulinosema</taxon>
    </lineage>
</organism>
<gene>
    <name evidence="1" type="ORF">TUBRATIS_23230</name>
</gene>
<dbReference type="EMBL" id="RCSS01000597">
    <property type="protein sequence ID" value="RVD91239.1"/>
    <property type="molecule type" value="Genomic_DNA"/>
</dbReference>
<protein>
    <submittedName>
        <fullName evidence="1">Uncharacterized protein</fullName>
    </submittedName>
</protein>
<reference evidence="1 2" key="1">
    <citation type="submission" date="2018-10" db="EMBL/GenBank/DDBJ databases">
        <title>Draft genome sequence of the microsporidian Tubulinosema ratisbonensis.</title>
        <authorList>
            <person name="Polonais V."/>
            <person name="Peyretaillade E."/>
            <person name="Niehus S."/>
            <person name="Wawrzyniak I."/>
            <person name="Franchet A."/>
            <person name="Gaspin C."/>
            <person name="Reichstadt M."/>
            <person name="Belser C."/>
            <person name="Labadie K."/>
            <person name="Delbac F."/>
            <person name="Ferrandon D."/>
        </authorList>
    </citation>
    <scope>NUCLEOTIDE SEQUENCE [LARGE SCALE GENOMIC DNA]</scope>
    <source>
        <strain evidence="1 2">Franzen</strain>
    </source>
</reference>
<proteinExistence type="predicted"/>
<name>A0A437AJF1_9MICR</name>
<dbReference type="AlphaFoldDB" id="A0A437AJF1"/>
<keyword evidence="2" id="KW-1185">Reference proteome</keyword>
<evidence type="ECO:0000313" key="2">
    <source>
        <dbReference type="Proteomes" id="UP000282876"/>
    </source>
</evidence>
<dbReference type="OrthoDB" id="10468545at2759"/>